<reference evidence="3" key="1">
    <citation type="submission" date="2023-08" db="EMBL/GenBank/DDBJ databases">
        <authorList>
            <person name="Alioto T."/>
            <person name="Alioto T."/>
            <person name="Gomez Garrido J."/>
        </authorList>
    </citation>
    <scope>NUCLEOTIDE SEQUENCE</scope>
</reference>
<feature type="transmembrane region" description="Helical" evidence="1">
    <location>
        <begin position="113"/>
        <end position="132"/>
    </location>
</feature>
<keyword evidence="1" id="KW-0812">Transmembrane</keyword>
<keyword evidence="1" id="KW-1133">Transmembrane helix</keyword>
<evidence type="ECO:0000313" key="3">
    <source>
        <dbReference type="EMBL" id="CAI9738271.1"/>
    </source>
</evidence>
<dbReference type="InterPro" id="IPR036872">
    <property type="entry name" value="CH_dom_sf"/>
</dbReference>
<dbReference type="EMBL" id="OX597834">
    <property type="protein sequence ID" value="CAI9738271.1"/>
    <property type="molecule type" value="Genomic_DNA"/>
</dbReference>
<dbReference type="SUPFAM" id="SSF47576">
    <property type="entry name" value="Calponin-homology domain, CH-domain"/>
    <property type="match status" value="1"/>
</dbReference>
<keyword evidence="1" id="KW-0472">Membrane</keyword>
<evidence type="ECO:0000256" key="1">
    <source>
        <dbReference type="SAM" id="Phobius"/>
    </source>
</evidence>
<evidence type="ECO:0000313" key="4">
    <source>
        <dbReference type="Proteomes" id="UP001162480"/>
    </source>
</evidence>
<dbReference type="PROSITE" id="PS50021">
    <property type="entry name" value="CH"/>
    <property type="match status" value="1"/>
</dbReference>
<protein>
    <submittedName>
        <fullName evidence="3">Neuron navigator 2-like isoform X1</fullName>
    </submittedName>
</protein>
<dbReference type="Gene3D" id="1.10.418.10">
    <property type="entry name" value="Calponin-like domain"/>
    <property type="match status" value="1"/>
</dbReference>
<name>A0AA36BPM3_OCTVU</name>
<dbReference type="AlphaFoldDB" id="A0AA36BPM3"/>
<feature type="domain" description="Calponin-homology (CH)" evidence="2">
    <location>
        <begin position="54"/>
        <end position="134"/>
    </location>
</feature>
<evidence type="ECO:0000259" key="2">
    <source>
        <dbReference type="PROSITE" id="PS50021"/>
    </source>
</evidence>
<accession>A0AA36BPM3</accession>
<dbReference type="Pfam" id="PF00307">
    <property type="entry name" value="CH"/>
    <property type="match status" value="1"/>
</dbReference>
<keyword evidence="4" id="KW-1185">Reference proteome</keyword>
<sequence>MCLTVALHCISHLCSNFTWRFLTRVYHKFCSRFLSSLSSFQFDPMPASEEIDLANRAQIYTDWANHYLEKAHNKRFISDLQQDVGDGVLLADVIEAVTNEKVKDIKLKPKTSAQMFLTLLPSFAMAAVYSLLLL</sequence>
<dbReference type="InterPro" id="IPR001715">
    <property type="entry name" value="CH_dom"/>
</dbReference>
<gene>
    <name evidence="3" type="ORF">OCTVUL_1B005676</name>
</gene>
<dbReference type="Proteomes" id="UP001162480">
    <property type="component" value="Chromosome 21"/>
</dbReference>
<proteinExistence type="predicted"/>
<organism evidence="3 4">
    <name type="scientific">Octopus vulgaris</name>
    <name type="common">Common octopus</name>
    <dbReference type="NCBI Taxonomy" id="6645"/>
    <lineage>
        <taxon>Eukaryota</taxon>
        <taxon>Metazoa</taxon>
        <taxon>Spiralia</taxon>
        <taxon>Lophotrochozoa</taxon>
        <taxon>Mollusca</taxon>
        <taxon>Cephalopoda</taxon>
        <taxon>Coleoidea</taxon>
        <taxon>Octopodiformes</taxon>
        <taxon>Octopoda</taxon>
        <taxon>Incirrata</taxon>
        <taxon>Octopodidae</taxon>
        <taxon>Octopus</taxon>
    </lineage>
</organism>